<dbReference type="InterPro" id="IPR029039">
    <property type="entry name" value="Flavoprotein-like_sf"/>
</dbReference>
<dbReference type="SUPFAM" id="SSF52218">
    <property type="entry name" value="Flavoproteins"/>
    <property type="match status" value="1"/>
</dbReference>
<keyword evidence="3" id="KW-1185">Reference proteome</keyword>
<sequence length="192" mass="21652">MEKKKVLVFAGSNSSKSINRIFAQYVAAQLNEIDIVPIDLNNFQMPIYSEDYENKMGIPDLAYTFKKTIEQTDAIILSLAEHNGSYSAAFKNILDWTSRINRNIFQYKPMLLLATSNGKNGRNQVLKAALSTFSFLGATIMGHLSFPKFLENFNIETLTVENNTLGNDIVNLTQHFENELLGCNNYFTTSSN</sequence>
<dbReference type="EMBL" id="JAUGQQ010000013">
    <property type="protein sequence ID" value="MDN3725328.1"/>
    <property type="molecule type" value="Genomic_DNA"/>
</dbReference>
<evidence type="ECO:0000259" key="1">
    <source>
        <dbReference type="Pfam" id="PF03358"/>
    </source>
</evidence>
<dbReference type="Proteomes" id="UP001244787">
    <property type="component" value="Unassembled WGS sequence"/>
</dbReference>
<dbReference type="PANTHER" id="PTHR30543:SF21">
    <property type="entry name" value="NAD(P)H-DEPENDENT FMN REDUCTASE LOT6"/>
    <property type="match status" value="1"/>
</dbReference>
<name>A0ABT8DJ16_9FLAO</name>
<dbReference type="GO" id="GO:0016491">
    <property type="term" value="F:oxidoreductase activity"/>
    <property type="evidence" value="ECO:0007669"/>
    <property type="project" value="UniProtKB-KW"/>
</dbReference>
<dbReference type="EC" id="1.-.-.-" evidence="2"/>
<keyword evidence="2" id="KW-0560">Oxidoreductase</keyword>
<comment type="caution">
    <text evidence="2">The sequence shown here is derived from an EMBL/GenBank/DDBJ whole genome shotgun (WGS) entry which is preliminary data.</text>
</comment>
<dbReference type="Pfam" id="PF03358">
    <property type="entry name" value="FMN_red"/>
    <property type="match status" value="1"/>
</dbReference>
<reference evidence="2 3" key="1">
    <citation type="submission" date="2023-06" db="EMBL/GenBank/DDBJ databases">
        <authorList>
            <person name="Ye Y.-Q."/>
            <person name="Du Z.-J."/>
        </authorList>
    </citation>
    <scope>NUCLEOTIDE SEQUENCE [LARGE SCALE GENOMIC DNA]</scope>
    <source>
        <strain evidence="2 3">SDUM287046</strain>
    </source>
</reference>
<gene>
    <name evidence="2" type="ORF">QRD02_13150</name>
</gene>
<protein>
    <submittedName>
        <fullName evidence="2">NAD(P)H-dependent oxidoreductase</fullName>
        <ecNumber evidence="2">1.-.-.-</ecNumber>
    </submittedName>
</protein>
<feature type="domain" description="NADPH-dependent FMN reductase-like" evidence="1">
    <location>
        <begin position="5"/>
        <end position="144"/>
    </location>
</feature>
<evidence type="ECO:0000313" key="3">
    <source>
        <dbReference type="Proteomes" id="UP001244787"/>
    </source>
</evidence>
<proteinExistence type="predicted"/>
<dbReference type="InterPro" id="IPR005025">
    <property type="entry name" value="FMN_Rdtase-like_dom"/>
</dbReference>
<dbReference type="InterPro" id="IPR050712">
    <property type="entry name" value="NAD(P)H-dep_reductase"/>
</dbReference>
<accession>A0ABT8DJ16</accession>
<dbReference type="Gene3D" id="3.40.50.360">
    <property type="match status" value="1"/>
</dbReference>
<evidence type="ECO:0000313" key="2">
    <source>
        <dbReference type="EMBL" id="MDN3725328.1"/>
    </source>
</evidence>
<dbReference type="PANTHER" id="PTHR30543">
    <property type="entry name" value="CHROMATE REDUCTASE"/>
    <property type="match status" value="1"/>
</dbReference>
<organism evidence="2 3">
    <name type="scientific">Aequorivita aurantiaca</name>
    <dbReference type="NCBI Taxonomy" id="3053356"/>
    <lineage>
        <taxon>Bacteria</taxon>
        <taxon>Pseudomonadati</taxon>
        <taxon>Bacteroidota</taxon>
        <taxon>Flavobacteriia</taxon>
        <taxon>Flavobacteriales</taxon>
        <taxon>Flavobacteriaceae</taxon>
        <taxon>Aequorivita</taxon>
    </lineage>
</organism>
<dbReference type="RefSeq" id="WP_290255418.1">
    <property type="nucleotide sequence ID" value="NZ_JAUGQQ010000013.1"/>
</dbReference>